<protein>
    <submittedName>
        <fullName evidence="9">Dual oxidase maturation factor 1-like</fullName>
    </submittedName>
</protein>
<keyword evidence="8" id="KW-1185">Reference proteome</keyword>
<dbReference type="RefSeq" id="XP_030043746.1">
    <property type="nucleotide sequence ID" value="XM_030187886.1"/>
</dbReference>
<evidence type="ECO:0000256" key="1">
    <source>
        <dbReference type="ARBA" id="ARBA00004141"/>
    </source>
</evidence>
<organism evidence="8 9">
    <name type="scientific">Microcaecilia unicolor</name>
    <dbReference type="NCBI Taxonomy" id="1415580"/>
    <lineage>
        <taxon>Eukaryota</taxon>
        <taxon>Metazoa</taxon>
        <taxon>Chordata</taxon>
        <taxon>Craniata</taxon>
        <taxon>Vertebrata</taxon>
        <taxon>Euteleostomi</taxon>
        <taxon>Amphibia</taxon>
        <taxon>Gymnophiona</taxon>
        <taxon>Siphonopidae</taxon>
        <taxon>Microcaecilia</taxon>
    </lineage>
</organism>
<dbReference type="GeneID" id="115458072"/>
<comment type="similarity">
    <text evidence="2">Belongs to the DUOXA family.</text>
</comment>
<accession>A0A6P7WRF1</accession>
<evidence type="ECO:0000313" key="9">
    <source>
        <dbReference type="RefSeq" id="XP_030043746.1"/>
    </source>
</evidence>
<evidence type="ECO:0000256" key="3">
    <source>
        <dbReference type="ARBA" id="ARBA00022692"/>
    </source>
</evidence>
<evidence type="ECO:0000256" key="6">
    <source>
        <dbReference type="ARBA" id="ARBA00023180"/>
    </source>
</evidence>
<reference evidence="9" key="1">
    <citation type="submission" date="2025-08" db="UniProtKB">
        <authorList>
            <consortium name="RefSeq"/>
        </authorList>
    </citation>
    <scope>IDENTIFICATION</scope>
</reference>
<dbReference type="FunCoup" id="A0A6P7WRF1">
    <property type="interactions" value="45"/>
</dbReference>
<feature type="transmembrane region" description="Helical" evidence="7">
    <location>
        <begin position="205"/>
        <end position="224"/>
    </location>
</feature>
<dbReference type="GO" id="GO:0015031">
    <property type="term" value="P:protein transport"/>
    <property type="evidence" value="ECO:0007669"/>
    <property type="project" value="InterPro"/>
</dbReference>
<keyword evidence="6" id="KW-0325">Glycoprotein</keyword>
<gene>
    <name evidence="9" type="primary">LOC115458072</name>
</gene>
<dbReference type="PANTHER" id="PTHR31158">
    <property type="entry name" value="DUAL OXIDASE 2"/>
    <property type="match status" value="1"/>
</dbReference>
<evidence type="ECO:0000256" key="4">
    <source>
        <dbReference type="ARBA" id="ARBA00022989"/>
    </source>
</evidence>
<name>A0A6P7WRF1_9AMPH</name>
<comment type="subcellular location">
    <subcellularLocation>
        <location evidence="1">Membrane</location>
        <topology evidence="1">Multi-pass membrane protein</topology>
    </subcellularLocation>
</comment>
<evidence type="ECO:0000256" key="5">
    <source>
        <dbReference type="ARBA" id="ARBA00023136"/>
    </source>
</evidence>
<dbReference type="KEGG" id="muo:115458072"/>
<dbReference type="Pfam" id="PF10204">
    <property type="entry name" value="DuoxA"/>
    <property type="match status" value="1"/>
</dbReference>
<dbReference type="GO" id="GO:0005789">
    <property type="term" value="C:endoplasmic reticulum membrane"/>
    <property type="evidence" value="ECO:0007669"/>
    <property type="project" value="InterPro"/>
</dbReference>
<feature type="transmembrane region" description="Helical" evidence="7">
    <location>
        <begin position="179"/>
        <end position="198"/>
    </location>
</feature>
<keyword evidence="4 7" id="KW-1133">Transmembrane helix</keyword>
<dbReference type="AlphaFoldDB" id="A0A6P7WRF1"/>
<dbReference type="InterPro" id="IPR018469">
    <property type="entry name" value="Dual_oxidase_maturation_fac"/>
</dbReference>
<dbReference type="InParanoid" id="A0A6P7WRF1"/>
<feature type="transmembrane region" description="Helical" evidence="7">
    <location>
        <begin position="250"/>
        <end position="273"/>
    </location>
</feature>
<dbReference type="Proteomes" id="UP000515156">
    <property type="component" value="Chromosome 1"/>
</dbReference>
<keyword evidence="5 7" id="KW-0472">Membrane</keyword>
<sequence length="321" mass="36412">MTLFDGIYPFYPQQRRIPFFDVDLMIVIIVFLTFACSFLLILPGIRGRARLFWFVRVITSLFIGAVIVAVNFTSDWEVGYVRTNTTYKAFSNAVVNAEVGLQVGLSGVNITLTGNPVNQINETIDYNEQFSWTFGTNYDEEYNEGLRKGLPNPILYLAEKFTQNSPCGLNIQYRISGHYASATMWVAFCAWLISNVLFSMPMFVYGAYMTLVTAAFMIFSLVSFSTVKNAPMCVIQFGTTTLNTDFGGSFWLTLATGLLCVLIGVIVIMMDIIMPEKLKAFFNLDEEEEEEILVEEYINPHFLKTDTFRSPLDFKLTIKNI</sequence>
<feature type="transmembrane region" description="Helical" evidence="7">
    <location>
        <begin position="51"/>
        <end position="72"/>
    </location>
</feature>
<dbReference type="PANTHER" id="PTHR31158:SF1">
    <property type="entry name" value="DOXA1 FACTOR-RELATED"/>
    <property type="match status" value="1"/>
</dbReference>
<evidence type="ECO:0000256" key="7">
    <source>
        <dbReference type="SAM" id="Phobius"/>
    </source>
</evidence>
<dbReference type="OrthoDB" id="10042652at2759"/>
<feature type="transmembrane region" description="Helical" evidence="7">
    <location>
        <begin position="24"/>
        <end position="44"/>
    </location>
</feature>
<evidence type="ECO:0000313" key="8">
    <source>
        <dbReference type="Proteomes" id="UP000515156"/>
    </source>
</evidence>
<proteinExistence type="inferred from homology"/>
<evidence type="ECO:0000256" key="2">
    <source>
        <dbReference type="ARBA" id="ARBA00009816"/>
    </source>
</evidence>
<keyword evidence="3 7" id="KW-0812">Transmembrane</keyword>